<organism evidence="1 2">
    <name type="scientific">Agrobacterium larrymoorei</name>
    <dbReference type="NCBI Taxonomy" id="160699"/>
    <lineage>
        <taxon>Bacteria</taxon>
        <taxon>Pseudomonadati</taxon>
        <taxon>Pseudomonadota</taxon>
        <taxon>Alphaproteobacteria</taxon>
        <taxon>Hyphomicrobiales</taxon>
        <taxon>Rhizobiaceae</taxon>
        <taxon>Rhizobium/Agrobacterium group</taxon>
        <taxon>Agrobacterium</taxon>
    </lineage>
</organism>
<name>A0ABX8TI26_9HYPH</name>
<protein>
    <submittedName>
        <fullName evidence="1">Uncharacterized protein</fullName>
    </submittedName>
</protein>
<keyword evidence="1" id="KW-0614">Plasmid</keyword>
<evidence type="ECO:0000313" key="2">
    <source>
        <dbReference type="Proteomes" id="UP000826513"/>
    </source>
</evidence>
<proteinExistence type="predicted"/>
<dbReference type="Proteomes" id="UP000826513">
    <property type="component" value="Plasmid unnamed2"/>
</dbReference>
<gene>
    <name evidence="1" type="ORF">J5285_25835</name>
</gene>
<dbReference type="EMBL" id="CP072171">
    <property type="protein sequence ID" value="QYA10850.1"/>
    <property type="molecule type" value="Genomic_DNA"/>
</dbReference>
<geneLocation type="plasmid" evidence="1 2">
    <name>unnamed2</name>
</geneLocation>
<dbReference type="RefSeq" id="WP_174051832.1">
    <property type="nucleotide sequence ID" value="NZ_CP072171.1"/>
</dbReference>
<evidence type="ECO:0000313" key="1">
    <source>
        <dbReference type="EMBL" id="QYA10850.1"/>
    </source>
</evidence>
<keyword evidence="2" id="KW-1185">Reference proteome</keyword>
<sequence>MRDQNLNRVEFVNGALIGRVQMPDGGVVEIQGEHWPEYGEGAYRLYDATGSGSEIGACWQWSSGREISRRSMMLHKGDMRHYGQLTPMAQDVGSQCYSFEPIGEID</sequence>
<reference evidence="1 2" key="1">
    <citation type="submission" date="2021-03" db="EMBL/GenBank/DDBJ databases">
        <title>Rapid diversification of plasmids in a genus of pathogenic and nitrogen fixing bacteria.</title>
        <authorList>
            <person name="Weisberg A.J."/>
            <person name="Miller M."/>
            <person name="Ream W."/>
            <person name="Grunwald N.J."/>
            <person name="Chang J.H."/>
        </authorList>
    </citation>
    <scope>NUCLEOTIDE SEQUENCE [LARGE SCALE GENOMIC DNA]</scope>
    <source>
        <strain evidence="1 2">AF3.44</strain>
        <plasmid evidence="1 2">unnamed2</plasmid>
    </source>
</reference>
<accession>A0ABX8TI26</accession>